<reference evidence="2" key="1">
    <citation type="submission" date="2019-08" db="EMBL/GenBank/DDBJ databases">
        <authorList>
            <person name="Kucharzyk K."/>
            <person name="Murdoch R.W."/>
            <person name="Higgins S."/>
            <person name="Loffler F."/>
        </authorList>
    </citation>
    <scope>NUCLEOTIDE SEQUENCE</scope>
</reference>
<organism evidence="2">
    <name type="scientific">bioreactor metagenome</name>
    <dbReference type="NCBI Taxonomy" id="1076179"/>
    <lineage>
        <taxon>unclassified sequences</taxon>
        <taxon>metagenomes</taxon>
        <taxon>ecological metagenomes</taxon>
    </lineage>
</organism>
<comment type="caution">
    <text evidence="2">The sequence shown here is derived from an EMBL/GenBank/DDBJ whole genome shotgun (WGS) entry which is preliminary data.</text>
</comment>
<evidence type="ECO:0000256" key="1">
    <source>
        <dbReference type="SAM" id="MobiDB-lite"/>
    </source>
</evidence>
<name>A0A645CJ38_9ZZZZ</name>
<dbReference type="EMBL" id="VSSQ01027625">
    <property type="protein sequence ID" value="MPM76965.1"/>
    <property type="molecule type" value="Genomic_DNA"/>
</dbReference>
<feature type="region of interest" description="Disordered" evidence="1">
    <location>
        <begin position="43"/>
        <end position="63"/>
    </location>
</feature>
<evidence type="ECO:0000313" key="2">
    <source>
        <dbReference type="EMBL" id="MPM76965.1"/>
    </source>
</evidence>
<gene>
    <name evidence="2" type="ORF">SDC9_123964</name>
</gene>
<dbReference type="AlphaFoldDB" id="A0A645CJ38"/>
<protein>
    <submittedName>
        <fullName evidence="2">Uncharacterized protein</fullName>
    </submittedName>
</protein>
<proteinExistence type="predicted"/>
<feature type="compositionally biased region" description="Basic and acidic residues" evidence="1">
    <location>
        <begin position="43"/>
        <end position="57"/>
    </location>
</feature>
<sequence>MNELKNALKNKDNYDAIKVACDRLKAILDTMDVQINQEDFSKAEVDKDTGSYDAEYKDDGDDK</sequence>
<accession>A0A645CJ38</accession>